<dbReference type="EMBL" id="JBHUGD010000003">
    <property type="protein sequence ID" value="MFD1946986.1"/>
    <property type="molecule type" value="Genomic_DNA"/>
</dbReference>
<gene>
    <name evidence="2" type="ORF">ACFSDE_09285</name>
</gene>
<dbReference type="RefSeq" id="WP_343917659.1">
    <property type="nucleotide sequence ID" value="NZ_BAAAJT010000002.1"/>
</dbReference>
<accession>A0ABW4TM06</accession>
<reference evidence="3" key="1">
    <citation type="journal article" date="2019" name="Int. J. Syst. Evol. Microbiol.">
        <title>The Global Catalogue of Microorganisms (GCM) 10K type strain sequencing project: providing services to taxonomists for standard genome sequencing and annotation.</title>
        <authorList>
            <consortium name="The Broad Institute Genomics Platform"/>
            <consortium name="The Broad Institute Genome Sequencing Center for Infectious Disease"/>
            <person name="Wu L."/>
            <person name="Ma J."/>
        </authorList>
    </citation>
    <scope>NUCLEOTIDE SEQUENCE [LARGE SCALE GENOMIC DNA]</scope>
    <source>
        <strain evidence="3">CGMCC 1.12477</strain>
    </source>
</reference>
<evidence type="ECO:0000313" key="2">
    <source>
        <dbReference type="EMBL" id="MFD1946986.1"/>
    </source>
</evidence>
<comment type="caution">
    <text evidence="2">The sequence shown here is derived from an EMBL/GenBank/DDBJ whole genome shotgun (WGS) entry which is preliminary data.</text>
</comment>
<proteinExistence type="predicted"/>
<sequence length="378" mass="39897">MYRDVEEMLTRELREVADHVRVPPLPELPTAPPPARFAWQPMLVAAALVLVALATVASLLRMDGGQSPQPAPQPTNVVTDDATDAVPESIPTAAPVVPHIVDGFLYVGDEQVEGTWDLVDGVDTGWWGMRDDGTYWWGFDAEPRRLEGAAQQPPTINPSGTLIARMIGMSGRGQLVAADTDPAGEGVGGPPLSVVDDDGAYTSVSAVTDTGLVVTRGAGTTLVWRPLTDNGTVPVPTGFTVLQSTLAGLVVVEGATDGTQGRVSLAEMEVDDAEISTIADLPNFATLDAAGDWVAWVPPGVIEGDVSTYGEIQVRRISGGDEGVLVPPDGFVFQNADFSFEDNQFLVVPVTDGEEQGWARCSPALQECVLLDTPSANQ</sequence>
<evidence type="ECO:0008006" key="4">
    <source>
        <dbReference type="Google" id="ProtNLM"/>
    </source>
</evidence>
<dbReference type="Proteomes" id="UP001597351">
    <property type="component" value="Unassembled WGS sequence"/>
</dbReference>
<name>A0ABW4TM06_9ACTN</name>
<keyword evidence="3" id="KW-1185">Reference proteome</keyword>
<keyword evidence="1" id="KW-0472">Membrane</keyword>
<keyword evidence="1" id="KW-1133">Transmembrane helix</keyword>
<keyword evidence="1" id="KW-0812">Transmembrane</keyword>
<feature type="transmembrane region" description="Helical" evidence="1">
    <location>
        <begin position="37"/>
        <end position="60"/>
    </location>
</feature>
<organism evidence="2 3">
    <name type="scientific">Nocardioides aestuarii</name>
    <dbReference type="NCBI Taxonomy" id="252231"/>
    <lineage>
        <taxon>Bacteria</taxon>
        <taxon>Bacillati</taxon>
        <taxon>Actinomycetota</taxon>
        <taxon>Actinomycetes</taxon>
        <taxon>Propionibacteriales</taxon>
        <taxon>Nocardioidaceae</taxon>
        <taxon>Nocardioides</taxon>
    </lineage>
</organism>
<evidence type="ECO:0000313" key="3">
    <source>
        <dbReference type="Proteomes" id="UP001597351"/>
    </source>
</evidence>
<evidence type="ECO:0000256" key="1">
    <source>
        <dbReference type="SAM" id="Phobius"/>
    </source>
</evidence>
<protein>
    <recommendedName>
        <fullName evidence="4">WD40 repeat domain-containing protein</fullName>
    </recommendedName>
</protein>